<feature type="region of interest" description="Disordered" evidence="4">
    <location>
        <begin position="403"/>
        <end position="427"/>
    </location>
</feature>
<organism evidence="7 8">
    <name type="scientific">Streptomyces iconiensis</name>
    <dbReference type="NCBI Taxonomy" id="1384038"/>
    <lineage>
        <taxon>Bacteria</taxon>
        <taxon>Bacillati</taxon>
        <taxon>Actinomycetota</taxon>
        <taxon>Actinomycetes</taxon>
        <taxon>Kitasatosporales</taxon>
        <taxon>Streptomycetaceae</taxon>
        <taxon>Streptomyces</taxon>
    </lineage>
</organism>
<sequence length="427" mass="45783">MKIAMVSEHASPLAALGEPDAGGQNVYVKRLSETLAARGHEITVHTRRDSPHLPERAPLADGATVAHVTAGPARPIPKDELLGHMKEFSQQLARAWHEDPPDVVHAHFWMSGMAALPATHGTGIPLVQTFHALGSVKRREQGAGDSSPDERVRVESHLGRAASDIVATCSDEETELVRMGVPRSQVTVVPCGVDAHRFRPGVTDTPGRVPPLRARHRLLAVGRLVPRKGFDQAVRAMAVLPSAELLIVGGPPAARLDDDAEARRLRELAKEYGVEDRVRLLGGLPHEELPALLQSADLVLCTAWYEPFGIVPVEAMACGVPVVATRVGGYLDTVQDQQTGIHLPSHGPFALGTTVRRLLAQPGLRRELGAAGRARVLERYTWDRVADGVEEVYVKAVARAGTGTPRLQPLGPPPGIRPVSRPVTGAA</sequence>
<comment type="caution">
    <text evidence="7">The sequence shown here is derived from an EMBL/GenBank/DDBJ whole genome shotgun (WGS) entry which is preliminary data.</text>
</comment>
<gene>
    <name evidence="7" type="ORF">NMN56_012850</name>
</gene>
<dbReference type="SUPFAM" id="SSF53756">
    <property type="entry name" value="UDP-Glycosyltransferase/glycogen phosphorylase"/>
    <property type="match status" value="1"/>
</dbReference>
<dbReference type="Pfam" id="PF00534">
    <property type="entry name" value="Glycos_transf_1"/>
    <property type="match status" value="1"/>
</dbReference>
<evidence type="ECO:0000256" key="1">
    <source>
        <dbReference type="ARBA" id="ARBA00021292"/>
    </source>
</evidence>
<evidence type="ECO:0000313" key="7">
    <source>
        <dbReference type="EMBL" id="MDJ1132829.1"/>
    </source>
</evidence>
<proteinExistence type="predicted"/>
<dbReference type="EMBL" id="JANCPR020000010">
    <property type="protein sequence ID" value="MDJ1132829.1"/>
    <property type="molecule type" value="Genomic_DNA"/>
</dbReference>
<dbReference type="RefSeq" id="WP_274040177.1">
    <property type="nucleotide sequence ID" value="NZ_JANCPR020000010.1"/>
</dbReference>
<accession>A0ABT6ZUT1</accession>
<evidence type="ECO:0000259" key="5">
    <source>
        <dbReference type="Pfam" id="PF00534"/>
    </source>
</evidence>
<dbReference type="Gene3D" id="3.40.50.2000">
    <property type="entry name" value="Glycogen Phosphorylase B"/>
    <property type="match status" value="2"/>
</dbReference>
<feature type="domain" description="Glycosyltransferase subfamily 4-like N-terminal" evidence="6">
    <location>
        <begin position="22"/>
        <end position="197"/>
    </location>
</feature>
<dbReference type="PANTHER" id="PTHR12526:SF635">
    <property type="entry name" value="GLYCOSYL TRANSFERASE GROUP 1"/>
    <property type="match status" value="1"/>
</dbReference>
<protein>
    <recommendedName>
        <fullName evidence="1">D-inositol 3-phosphate glycosyltransferase</fullName>
    </recommendedName>
</protein>
<dbReference type="Proteomes" id="UP001214441">
    <property type="component" value="Unassembled WGS sequence"/>
</dbReference>
<evidence type="ECO:0000256" key="4">
    <source>
        <dbReference type="SAM" id="MobiDB-lite"/>
    </source>
</evidence>
<dbReference type="InterPro" id="IPR001296">
    <property type="entry name" value="Glyco_trans_1"/>
</dbReference>
<dbReference type="PANTHER" id="PTHR12526">
    <property type="entry name" value="GLYCOSYLTRANSFERASE"/>
    <property type="match status" value="1"/>
</dbReference>
<keyword evidence="8" id="KW-1185">Reference proteome</keyword>
<feature type="domain" description="Glycosyl transferase family 1" evidence="5">
    <location>
        <begin position="218"/>
        <end position="374"/>
    </location>
</feature>
<evidence type="ECO:0000256" key="3">
    <source>
        <dbReference type="ARBA" id="ARBA00022679"/>
    </source>
</evidence>
<evidence type="ECO:0000313" key="8">
    <source>
        <dbReference type="Proteomes" id="UP001214441"/>
    </source>
</evidence>
<evidence type="ECO:0000256" key="2">
    <source>
        <dbReference type="ARBA" id="ARBA00022676"/>
    </source>
</evidence>
<keyword evidence="3 7" id="KW-0808">Transferase</keyword>
<dbReference type="InterPro" id="IPR028098">
    <property type="entry name" value="Glyco_trans_4-like_N"/>
</dbReference>
<name>A0ABT6ZUT1_9ACTN</name>
<evidence type="ECO:0000259" key="6">
    <source>
        <dbReference type="Pfam" id="PF13439"/>
    </source>
</evidence>
<reference evidence="7 8" key="1">
    <citation type="submission" date="2023-05" db="EMBL/GenBank/DDBJ databases">
        <title>Streptantibioticus silvisoli sp. nov., acidotolerant actinomycetes 1 from pine litter.</title>
        <authorList>
            <person name="Swiecimska M."/>
            <person name="Golinska P."/>
            <person name="Sangal V."/>
            <person name="Wachnowicz B."/>
            <person name="Goodfellow M."/>
        </authorList>
    </citation>
    <scope>NUCLEOTIDE SEQUENCE [LARGE SCALE GENOMIC DNA]</scope>
    <source>
        <strain evidence="7 8">DSM 42109</strain>
    </source>
</reference>
<keyword evidence="2 7" id="KW-0328">Glycosyltransferase</keyword>
<dbReference type="Pfam" id="PF13439">
    <property type="entry name" value="Glyco_transf_4"/>
    <property type="match status" value="1"/>
</dbReference>
<dbReference type="GO" id="GO:0016757">
    <property type="term" value="F:glycosyltransferase activity"/>
    <property type="evidence" value="ECO:0007669"/>
    <property type="project" value="UniProtKB-KW"/>
</dbReference>